<sequence>MDLVLGHPFRYAILLVMMELPLVTHQYRVQHIAVYIEVFQLLTQNQAVAPRPAPKHYVLDQHQTQQLMRTQMLHQRLTTTVELSLPVQQYRRQRIDPQ</sequence>
<dbReference type="EnsemblMetazoa" id="MESCA000375-RA">
    <property type="protein sequence ID" value="MESCA000375-PA"/>
    <property type="gene ID" value="MESCA000375"/>
</dbReference>
<reference evidence="2" key="1">
    <citation type="submission" date="2013-02" db="EMBL/GenBank/DDBJ databases">
        <authorList>
            <person name="Hughes D."/>
        </authorList>
    </citation>
    <scope>NUCLEOTIDE SEQUENCE</scope>
    <source>
        <strain>Durham</strain>
        <strain evidence="2">NC isolate 2 -- Noor lab</strain>
    </source>
</reference>
<reference evidence="1" key="2">
    <citation type="submission" date="2015-06" db="UniProtKB">
        <authorList>
            <consortium name="EnsemblMetazoa"/>
        </authorList>
    </citation>
    <scope>IDENTIFICATION</scope>
</reference>
<dbReference type="Proteomes" id="UP000015102">
    <property type="component" value="Unassembled WGS sequence"/>
</dbReference>
<proteinExistence type="predicted"/>
<keyword evidence="2" id="KW-1185">Reference proteome</keyword>
<name>T1GAW0_MEGSC</name>
<dbReference type="HOGENOM" id="CLU_2335997_0_0_1"/>
<evidence type="ECO:0000313" key="2">
    <source>
        <dbReference type="Proteomes" id="UP000015102"/>
    </source>
</evidence>
<accession>T1GAW0</accession>
<dbReference type="EMBL" id="CAQQ02394781">
    <property type="status" value="NOT_ANNOTATED_CDS"/>
    <property type="molecule type" value="Genomic_DNA"/>
</dbReference>
<protein>
    <submittedName>
        <fullName evidence="1">Uncharacterized protein</fullName>
    </submittedName>
</protein>
<dbReference type="AlphaFoldDB" id="T1GAW0"/>
<evidence type="ECO:0000313" key="1">
    <source>
        <dbReference type="EnsemblMetazoa" id="MESCA000375-PA"/>
    </source>
</evidence>
<organism evidence="1 2">
    <name type="scientific">Megaselia scalaris</name>
    <name type="common">Humpbacked fly</name>
    <name type="synonym">Phora scalaris</name>
    <dbReference type="NCBI Taxonomy" id="36166"/>
    <lineage>
        <taxon>Eukaryota</taxon>
        <taxon>Metazoa</taxon>
        <taxon>Ecdysozoa</taxon>
        <taxon>Arthropoda</taxon>
        <taxon>Hexapoda</taxon>
        <taxon>Insecta</taxon>
        <taxon>Pterygota</taxon>
        <taxon>Neoptera</taxon>
        <taxon>Endopterygota</taxon>
        <taxon>Diptera</taxon>
        <taxon>Brachycera</taxon>
        <taxon>Muscomorpha</taxon>
        <taxon>Platypezoidea</taxon>
        <taxon>Phoridae</taxon>
        <taxon>Megaseliini</taxon>
        <taxon>Megaselia</taxon>
    </lineage>
</organism>